<protein>
    <submittedName>
        <fullName evidence="1">Uncharacterized protein</fullName>
    </submittedName>
</protein>
<organism evidence="1">
    <name type="scientific">marine sediment metagenome</name>
    <dbReference type="NCBI Taxonomy" id="412755"/>
    <lineage>
        <taxon>unclassified sequences</taxon>
        <taxon>metagenomes</taxon>
        <taxon>ecological metagenomes</taxon>
    </lineage>
</organism>
<gene>
    <name evidence="1" type="ORF">S06H3_09379</name>
</gene>
<reference evidence="1" key="1">
    <citation type="journal article" date="2014" name="Front. Microbiol.">
        <title>High frequency of phylogenetically diverse reductive dehalogenase-homologous genes in deep subseafloor sedimentary metagenomes.</title>
        <authorList>
            <person name="Kawai M."/>
            <person name="Futagami T."/>
            <person name="Toyoda A."/>
            <person name="Takaki Y."/>
            <person name="Nishi S."/>
            <person name="Hori S."/>
            <person name="Arai W."/>
            <person name="Tsubouchi T."/>
            <person name="Morono Y."/>
            <person name="Uchiyama I."/>
            <person name="Ito T."/>
            <person name="Fujiyama A."/>
            <person name="Inagaki F."/>
            <person name="Takami H."/>
        </authorList>
    </citation>
    <scope>NUCLEOTIDE SEQUENCE</scope>
    <source>
        <strain evidence="1">Expedition CK06-06</strain>
    </source>
</reference>
<accession>X1L8J2</accession>
<comment type="caution">
    <text evidence="1">The sequence shown here is derived from an EMBL/GenBank/DDBJ whole genome shotgun (WGS) entry which is preliminary data.</text>
</comment>
<sequence length="43" mass="4392">MAGDVGLIVLVGIPARGPGETDGPAQDELADARVDPIGYKFPI</sequence>
<evidence type="ECO:0000313" key="1">
    <source>
        <dbReference type="EMBL" id="GAI15637.1"/>
    </source>
</evidence>
<name>X1L8J2_9ZZZZ</name>
<dbReference type="AlphaFoldDB" id="X1L8J2"/>
<feature type="non-terminal residue" evidence="1">
    <location>
        <position position="43"/>
    </location>
</feature>
<dbReference type="EMBL" id="BARV01004123">
    <property type="protein sequence ID" value="GAI15637.1"/>
    <property type="molecule type" value="Genomic_DNA"/>
</dbReference>
<proteinExistence type="predicted"/>